<evidence type="ECO:0000256" key="1">
    <source>
        <dbReference type="SAM" id="Coils"/>
    </source>
</evidence>
<keyword evidence="1" id="KW-0175">Coiled coil</keyword>
<dbReference type="Proteomes" id="UP000183567">
    <property type="component" value="Unassembled WGS sequence"/>
</dbReference>
<keyword evidence="3" id="KW-1185">Reference proteome</keyword>
<sequence length="149" mass="16734">MDLSFKMCRAWEEIFHLDVELKITSPALAHQIAIHQNTRGRFNAQHLKRLHDISQLPGFSGTLVPGLSMHTGLGESASAPDAWIPTNMPTSHILLHKLLSHVASDTQEDLEEEEEEKEVAEEALRSLQDILLITDDFSWLGLLDSAEEE</sequence>
<evidence type="ECO:0000313" key="2">
    <source>
        <dbReference type="EMBL" id="OJA19730.1"/>
    </source>
</evidence>
<protein>
    <submittedName>
        <fullName evidence="2">Uncharacterized protein</fullName>
    </submittedName>
</protein>
<evidence type="ECO:0000313" key="3">
    <source>
        <dbReference type="Proteomes" id="UP000183567"/>
    </source>
</evidence>
<reference evidence="2 3" key="1">
    <citation type="submission" date="2016-03" db="EMBL/GenBank/DDBJ databases">
        <title>Comparative genomics of the ectomycorrhizal sister species Rhizopogon vinicolor and Rhizopogon vesiculosus (Basidiomycota: Boletales) reveals a divergence of the mating type B locus.</title>
        <authorList>
            <person name="Mujic A.B."/>
            <person name="Kuo A."/>
            <person name="Tritt A."/>
            <person name="Lipzen A."/>
            <person name="Chen C."/>
            <person name="Johnson J."/>
            <person name="Sharma A."/>
            <person name="Barry K."/>
            <person name="Grigoriev I.V."/>
            <person name="Spatafora J.W."/>
        </authorList>
    </citation>
    <scope>NUCLEOTIDE SEQUENCE [LARGE SCALE GENOMIC DNA]</scope>
    <source>
        <strain evidence="2 3">AM-OR11-056</strain>
    </source>
</reference>
<feature type="coiled-coil region" evidence="1">
    <location>
        <begin position="96"/>
        <end position="130"/>
    </location>
</feature>
<dbReference type="AlphaFoldDB" id="A0A1J8RDB2"/>
<name>A0A1J8RDB2_9AGAM</name>
<organism evidence="2 3">
    <name type="scientific">Rhizopogon vesiculosus</name>
    <dbReference type="NCBI Taxonomy" id="180088"/>
    <lineage>
        <taxon>Eukaryota</taxon>
        <taxon>Fungi</taxon>
        <taxon>Dikarya</taxon>
        <taxon>Basidiomycota</taxon>
        <taxon>Agaricomycotina</taxon>
        <taxon>Agaricomycetes</taxon>
        <taxon>Agaricomycetidae</taxon>
        <taxon>Boletales</taxon>
        <taxon>Suillineae</taxon>
        <taxon>Rhizopogonaceae</taxon>
        <taxon>Rhizopogon</taxon>
    </lineage>
</organism>
<dbReference type="OrthoDB" id="2687299at2759"/>
<gene>
    <name evidence="2" type="ORF">AZE42_01494</name>
</gene>
<accession>A0A1J8RDB2</accession>
<proteinExistence type="predicted"/>
<dbReference type="EMBL" id="LVVM01000910">
    <property type="protein sequence ID" value="OJA19730.1"/>
    <property type="molecule type" value="Genomic_DNA"/>
</dbReference>
<comment type="caution">
    <text evidence="2">The sequence shown here is derived from an EMBL/GenBank/DDBJ whole genome shotgun (WGS) entry which is preliminary data.</text>
</comment>